<keyword evidence="4 6" id="KW-1133">Transmembrane helix</keyword>
<feature type="transmembrane region" description="Helical" evidence="6">
    <location>
        <begin position="282"/>
        <end position="306"/>
    </location>
</feature>
<comment type="caution">
    <text evidence="8">The sequence shown here is derived from an EMBL/GenBank/DDBJ whole genome shotgun (WGS) entry which is preliminary data.</text>
</comment>
<dbReference type="Proteomes" id="UP000715441">
    <property type="component" value="Unassembled WGS sequence"/>
</dbReference>
<feature type="transmembrane region" description="Helical" evidence="6">
    <location>
        <begin position="139"/>
        <end position="165"/>
    </location>
</feature>
<dbReference type="Pfam" id="PF05231">
    <property type="entry name" value="MASE1"/>
    <property type="match status" value="1"/>
</dbReference>
<organism evidence="8 9">
    <name type="scientific">Amycolatopsis acididurans</name>
    <dbReference type="NCBI Taxonomy" id="2724524"/>
    <lineage>
        <taxon>Bacteria</taxon>
        <taxon>Bacillati</taxon>
        <taxon>Actinomycetota</taxon>
        <taxon>Actinomycetes</taxon>
        <taxon>Pseudonocardiales</taxon>
        <taxon>Pseudonocardiaceae</taxon>
        <taxon>Amycolatopsis</taxon>
    </lineage>
</organism>
<feature type="domain" description="MASE1" evidence="7">
    <location>
        <begin position="39"/>
        <end position="307"/>
    </location>
</feature>
<feature type="transmembrane region" description="Helical" evidence="6">
    <location>
        <begin position="177"/>
        <end position="196"/>
    </location>
</feature>
<comment type="subcellular location">
    <subcellularLocation>
        <location evidence="1">Cell membrane</location>
        <topology evidence="1">Multi-pass membrane protein</topology>
    </subcellularLocation>
</comment>
<name>A0ABX1JE90_9PSEU</name>
<evidence type="ECO:0000256" key="5">
    <source>
        <dbReference type="ARBA" id="ARBA00023136"/>
    </source>
</evidence>
<keyword evidence="3 6" id="KW-0812">Transmembrane</keyword>
<keyword evidence="9" id="KW-1185">Reference proteome</keyword>
<dbReference type="EMBL" id="JAAXLS010000048">
    <property type="protein sequence ID" value="NKQ58095.1"/>
    <property type="molecule type" value="Genomic_DNA"/>
</dbReference>
<evidence type="ECO:0000256" key="4">
    <source>
        <dbReference type="ARBA" id="ARBA00022989"/>
    </source>
</evidence>
<proteinExistence type="predicted"/>
<feature type="transmembrane region" description="Helical" evidence="6">
    <location>
        <begin position="35"/>
        <end position="58"/>
    </location>
</feature>
<evidence type="ECO:0000259" key="7">
    <source>
        <dbReference type="Pfam" id="PF05231"/>
    </source>
</evidence>
<dbReference type="InterPro" id="IPR007895">
    <property type="entry name" value="MASE1"/>
</dbReference>
<accession>A0ABX1JE90</accession>
<keyword evidence="2" id="KW-1003">Cell membrane</keyword>
<evidence type="ECO:0000313" key="9">
    <source>
        <dbReference type="Proteomes" id="UP000715441"/>
    </source>
</evidence>
<evidence type="ECO:0000313" key="8">
    <source>
        <dbReference type="EMBL" id="NKQ58095.1"/>
    </source>
</evidence>
<feature type="transmembrane region" description="Helical" evidence="6">
    <location>
        <begin position="70"/>
        <end position="92"/>
    </location>
</feature>
<evidence type="ECO:0000256" key="1">
    <source>
        <dbReference type="ARBA" id="ARBA00004651"/>
    </source>
</evidence>
<evidence type="ECO:0000256" key="2">
    <source>
        <dbReference type="ARBA" id="ARBA00022475"/>
    </source>
</evidence>
<keyword evidence="5 6" id="KW-0472">Membrane</keyword>
<feature type="transmembrane region" description="Helical" evidence="6">
    <location>
        <begin position="104"/>
        <end position="127"/>
    </location>
</feature>
<feature type="transmembrane region" description="Helical" evidence="6">
    <location>
        <begin position="217"/>
        <end position="244"/>
    </location>
</feature>
<sequence>MPSGGIFLPALPKIVETIHGAGPAILGRVSISRGYVVTVIVVAVVYYGAALLGLRLALVSGQVSPLWPPTGIALAALLLKGPHIWPAILLGALAANVTLGPSTFALLIIIVGNTIAPVTAYFLLKAVRFDNDLNRLRDVLALVFLGAFTGMLVSSSLGTLALAVAHDQGSSTLATWSVWWTGDAMGVLTVTPLLLVARRIRFPFRVRPARVAEASALFLGTAGVGVFVANTSATLLFLVFPFLIWAALRFQQAGAIPCALTVSTIAIIAASHNSGPFGDTSLTVKMIVLQAFNGCVVLTALVHAAVTAGRNRAQRDVEDACALLADAVNALDRGKPLQGQLLHAVERARRPPRS</sequence>
<evidence type="ECO:0000256" key="6">
    <source>
        <dbReference type="SAM" id="Phobius"/>
    </source>
</evidence>
<protein>
    <recommendedName>
        <fullName evidence="7">MASE1 domain-containing protein</fullName>
    </recommendedName>
</protein>
<gene>
    <name evidence="8" type="ORF">HFP15_35080</name>
</gene>
<reference evidence="8 9" key="1">
    <citation type="submission" date="2020-04" db="EMBL/GenBank/DDBJ databases">
        <title>Novel species.</title>
        <authorList>
            <person name="Teo W.F.A."/>
            <person name="Lipun K."/>
            <person name="Srisuk N."/>
            <person name="Duangmal K."/>
        </authorList>
    </citation>
    <scope>NUCLEOTIDE SEQUENCE [LARGE SCALE GENOMIC DNA]</scope>
    <source>
        <strain evidence="8 9">K13G38</strain>
    </source>
</reference>
<evidence type="ECO:0000256" key="3">
    <source>
        <dbReference type="ARBA" id="ARBA00022692"/>
    </source>
</evidence>